<evidence type="ECO:0000313" key="2">
    <source>
        <dbReference type="EMBL" id="TYT63368.1"/>
    </source>
</evidence>
<dbReference type="EMBL" id="VTAW01000003">
    <property type="protein sequence ID" value="TYT63368.1"/>
    <property type="molecule type" value="Genomic_DNA"/>
</dbReference>
<organism evidence="2 3">
    <name type="scientific">Natrialba swarupiae</name>
    <dbReference type="NCBI Taxonomy" id="2448032"/>
    <lineage>
        <taxon>Archaea</taxon>
        <taxon>Methanobacteriati</taxon>
        <taxon>Methanobacteriota</taxon>
        <taxon>Stenosarchaea group</taxon>
        <taxon>Halobacteria</taxon>
        <taxon>Halobacteriales</taxon>
        <taxon>Natrialbaceae</taxon>
        <taxon>Natrialba</taxon>
    </lineage>
</organism>
<evidence type="ECO:0000256" key="1">
    <source>
        <dbReference type="SAM" id="Phobius"/>
    </source>
</evidence>
<sequence>MTSTERQRRFARRAMWASVLLGILGFWFFAVRGEPIMGLVLGALLGGGGYWEYKRRIRDLDVAEGDPSRDPFEERERRR</sequence>
<dbReference type="RefSeq" id="WP_149080344.1">
    <property type="nucleotide sequence ID" value="NZ_VTAW01000003.1"/>
</dbReference>
<reference evidence="2 3" key="1">
    <citation type="submission" date="2019-08" db="EMBL/GenBank/DDBJ databases">
        <title>Archaea genome.</title>
        <authorList>
            <person name="Kajale S."/>
            <person name="Shouche Y."/>
            <person name="Deshpande N."/>
            <person name="Sharma A."/>
        </authorList>
    </citation>
    <scope>NUCLEOTIDE SEQUENCE [LARGE SCALE GENOMIC DNA]</scope>
    <source>
        <strain evidence="2 3">ESP3B_9</strain>
    </source>
</reference>
<name>A0A5D5ANC6_9EURY</name>
<protein>
    <submittedName>
        <fullName evidence="2">Uncharacterized protein</fullName>
    </submittedName>
</protein>
<accession>A0A5D5ANC6</accession>
<keyword evidence="1" id="KW-0472">Membrane</keyword>
<keyword evidence="1" id="KW-1133">Transmembrane helix</keyword>
<feature type="transmembrane region" description="Helical" evidence="1">
    <location>
        <begin position="36"/>
        <end position="53"/>
    </location>
</feature>
<comment type="caution">
    <text evidence="2">The sequence shown here is derived from an EMBL/GenBank/DDBJ whole genome shotgun (WGS) entry which is preliminary data.</text>
</comment>
<keyword evidence="1" id="KW-0812">Transmembrane</keyword>
<feature type="transmembrane region" description="Helical" evidence="1">
    <location>
        <begin position="12"/>
        <end position="30"/>
    </location>
</feature>
<gene>
    <name evidence="2" type="ORF">FYC77_04665</name>
</gene>
<keyword evidence="3" id="KW-1185">Reference proteome</keyword>
<evidence type="ECO:0000313" key="3">
    <source>
        <dbReference type="Proteomes" id="UP000324104"/>
    </source>
</evidence>
<dbReference type="Proteomes" id="UP000324104">
    <property type="component" value="Unassembled WGS sequence"/>
</dbReference>
<proteinExistence type="predicted"/>
<dbReference type="AlphaFoldDB" id="A0A5D5ANC6"/>